<dbReference type="AlphaFoldDB" id="A0A918G3G8"/>
<feature type="domain" description="DUF8017" evidence="1">
    <location>
        <begin position="2"/>
        <end position="177"/>
    </location>
</feature>
<evidence type="ECO:0000313" key="2">
    <source>
        <dbReference type="EMBL" id="GGS17587.1"/>
    </source>
</evidence>
<proteinExistence type="predicted"/>
<reference evidence="2" key="1">
    <citation type="journal article" date="2014" name="Int. J. Syst. Evol. Microbiol.">
        <title>Complete genome sequence of Corynebacterium casei LMG S-19264T (=DSM 44701T), isolated from a smear-ripened cheese.</title>
        <authorList>
            <consortium name="US DOE Joint Genome Institute (JGI-PGF)"/>
            <person name="Walter F."/>
            <person name="Albersmeier A."/>
            <person name="Kalinowski J."/>
            <person name="Ruckert C."/>
        </authorList>
    </citation>
    <scope>NUCLEOTIDE SEQUENCE</scope>
    <source>
        <strain evidence="2">JCM 3276</strain>
    </source>
</reference>
<reference evidence="2" key="2">
    <citation type="submission" date="2020-09" db="EMBL/GenBank/DDBJ databases">
        <authorList>
            <person name="Sun Q."/>
            <person name="Ohkuma M."/>
        </authorList>
    </citation>
    <scope>NUCLEOTIDE SEQUENCE</scope>
    <source>
        <strain evidence="2">JCM 3276</strain>
    </source>
</reference>
<protein>
    <recommendedName>
        <fullName evidence="1">DUF8017 domain-containing protein</fullName>
    </recommendedName>
</protein>
<dbReference type="Pfam" id="PF26056">
    <property type="entry name" value="DUF8017"/>
    <property type="match status" value="1"/>
</dbReference>
<accession>A0A918G3G8</accession>
<dbReference type="InterPro" id="IPR058330">
    <property type="entry name" value="DUF8017"/>
</dbReference>
<dbReference type="Proteomes" id="UP000660680">
    <property type="component" value="Unassembled WGS sequence"/>
</dbReference>
<evidence type="ECO:0000259" key="1">
    <source>
        <dbReference type="Pfam" id="PF26056"/>
    </source>
</evidence>
<evidence type="ECO:0000313" key="3">
    <source>
        <dbReference type="Proteomes" id="UP000660680"/>
    </source>
</evidence>
<dbReference type="EMBL" id="BMRB01000001">
    <property type="protein sequence ID" value="GGS17587.1"/>
    <property type="molecule type" value="Genomic_DNA"/>
</dbReference>
<sequence length="180" mass="18722">MVIDNPDARLSYRLPSGWVAEPDSAPEILGVRFTGAAAYGGYDCGGKAYSRAVVFSAAVQSRSDKRLDLRETGHRFAAEIAARFLAAPDTAPTDGEITEYDGHTGLVMTLPVTIPSADPDCEATEGTVTVLAVDLDNATATTKRGIALLVHVQDTAGGPDEPAPPPAADVQAIIDSLAVD</sequence>
<gene>
    <name evidence="2" type="ORF">GCM10010171_07560</name>
</gene>
<keyword evidence="3" id="KW-1185">Reference proteome</keyword>
<name>A0A918G3G8_9PSEU</name>
<organism evidence="2 3">
    <name type="scientific">Actinokineospora fastidiosa</name>
    <dbReference type="NCBI Taxonomy" id="1816"/>
    <lineage>
        <taxon>Bacteria</taxon>
        <taxon>Bacillati</taxon>
        <taxon>Actinomycetota</taxon>
        <taxon>Actinomycetes</taxon>
        <taxon>Pseudonocardiales</taxon>
        <taxon>Pseudonocardiaceae</taxon>
        <taxon>Actinokineospora</taxon>
    </lineage>
</organism>
<comment type="caution">
    <text evidence="2">The sequence shown here is derived from an EMBL/GenBank/DDBJ whole genome shotgun (WGS) entry which is preliminary data.</text>
</comment>